<feature type="chain" id="PRO_5032856973" evidence="1">
    <location>
        <begin position="20"/>
        <end position="231"/>
    </location>
</feature>
<evidence type="ECO:0000313" key="2">
    <source>
        <dbReference type="EMBL" id="CAF0875826.1"/>
    </source>
</evidence>
<keyword evidence="1" id="KW-0732">Signal</keyword>
<accession>A0A813Y547</accession>
<dbReference type="EMBL" id="CAJNOE010000080">
    <property type="protein sequence ID" value="CAF0875826.1"/>
    <property type="molecule type" value="Genomic_DNA"/>
</dbReference>
<name>A0A813Y547_9BILA</name>
<gene>
    <name evidence="2" type="ORF">IZO911_LOCUS10914</name>
</gene>
<reference evidence="2" key="1">
    <citation type="submission" date="2021-02" db="EMBL/GenBank/DDBJ databases">
        <authorList>
            <person name="Nowell W R."/>
        </authorList>
    </citation>
    <scope>NUCLEOTIDE SEQUENCE</scope>
</reference>
<dbReference type="Proteomes" id="UP000663860">
    <property type="component" value="Unassembled WGS sequence"/>
</dbReference>
<organism evidence="2 3">
    <name type="scientific">Adineta steineri</name>
    <dbReference type="NCBI Taxonomy" id="433720"/>
    <lineage>
        <taxon>Eukaryota</taxon>
        <taxon>Metazoa</taxon>
        <taxon>Spiralia</taxon>
        <taxon>Gnathifera</taxon>
        <taxon>Rotifera</taxon>
        <taxon>Eurotatoria</taxon>
        <taxon>Bdelloidea</taxon>
        <taxon>Adinetida</taxon>
        <taxon>Adinetidae</taxon>
        <taxon>Adineta</taxon>
    </lineage>
</organism>
<feature type="signal peptide" evidence="1">
    <location>
        <begin position="1"/>
        <end position="19"/>
    </location>
</feature>
<evidence type="ECO:0000313" key="3">
    <source>
        <dbReference type="Proteomes" id="UP000663860"/>
    </source>
</evidence>
<evidence type="ECO:0000256" key="1">
    <source>
        <dbReference type="SAM" id="SignalP"/>
    </source>
</evidence>
<comment type="caution">
    <text evidence="2">The sequence shown here is derived from an EMBL/GenBank/DDBJ whole genome shotgun (WGS) entry which is preliminary data.</text>
</comment>
<dbReference type="AlphaFoldDB" id="A0A813Y547"/>
<protein>
    <submittedName>
        <fullName evidence="2">Uncharacterized protein</fullName>
    </submittedName>
</protein>
<proteinExistence type="predicted"/>
<sequence length="231" mass="26687">MAMILRWICALGLIPYVLSIRCYTCESVGHFCTLPLNIDGGEDHNEYDIPNPRYDAGHVCMSNHYISNKTGIEKVILRGTKHCTELNVMNHRIHCCNTSNCNKNLPTMMRKRLYSNLTLPLNIDGGEDHNEYDIPNPRYDAGHVCMSNHYISNKTGIEKVILRGTKHCTELNVINHRIHCCNTSNCNKNLPAMMRKRLVYGINQRLAYSNHQQYLPSIMLMLFAIIFQYYY</sequence>